<dbReference type="STRING" id="44933.SAMN05660971_02409"/>
<dbReference type="PANTHER" id="PTHR43569:SF1">
    <property type="entry name" value="BLL3371 PROTEIN"/>
    <property type="match status" value="1"/>
</dbReference>
<evidence type="ECO:0000259" key="2">
    <source>
        <dbReference type="Pfam" id="PF04909"/>
    </source>
</evidence>
<feature type="domain" description="Amidohydrolase-related" evidence="2">
    <location>
        <begin position="7"/>
        <end position="303"/>
    </location>
</feature>
<evidence type="ECO:0000313" key="4">
    <source>
        <dbReference type="EMBL" id="SHM17606.1"/>
    </source>
</evidence>
<reference evidence="3 6" key="2">
    <citation type="submission" date="2019-07" db="EMBL/GenBank/DDBJ databases">
        <title>Whole genome shotgun sequence of Halomonas cupida NBRC 102219.</title>
        <authorList>
            <person name="Hosoyama A."/>
            <person name="Uohara A."/>
            <person name="Ohji S."/>
            <person name="Ichikawa N."/>
        </authorList>
    </citation>
    <scope>NUCLEOTIDE SEQUENCE [LARGE SCALE GENOMIC DNA]</scope>
    <source>
        <strain evidence="3 6">NBRC 102219</strain>
    </source>
</reference>
<dbReference type="InterPro" id="IPR006680">
    <property type="entry name" value="Amidohydro-rel"/>
</dbReference>
<dbReference type="PANTHER" id="PTHR43569">
    <property type="entry name" value="AMIDOHYDROLASE"/>
    <property type="match status" value="1"/>
</dbReference>
<accession>A0A1M7GN45</accession>
<dbReference type="EMBL" id="BJXU01000063">
    <property type="protein sequence ID" value="GEN23866.1"/>
    <property type="molecule type" value="Genomic_DNA"/>
</dbReference>
<dbReference type="InterPro" id="IPR032466">
    <property type="entry name" value="Metal_Hydrolase"/>
</dbReference>
<sequence>MSEQVLIDSHHHFWALDGSVQYPWLEDDVDGHFFLGDYSRIRQPFLPSDLRHQIPAGYRLAGTVHCEAESARGEPEVETEWLTRLAQQQELPCALVGWAAFADPACEAQLERQMRSALFRGVRAKPVTAARPDQYQSTLGASGSLQDTGWIRGLRMLEERDLSWDLRVPAWHLADAARVLEGTPALRVILNHTGLPWDRSEPGLARWREGMRALAANPNVAVKLSELGSPMAAWHEQRNIDVLAEAIDIFGAERCIFASNFPVTGLNVSYATWLAMVEQAIADAAPDARQAILHDNAVRIYRLAGTVPASHIL</sequence>
<dbReference type="Proteomes" id="UP000321726">
    <property type="component" value="Unassembled WGS sequence"/>
</dbReference>
<dbReference type="OrthoDB" id="9787654at2"/>
<evidence type="ECO:0000313" key="3">
    <source>
        <dbReference type="EMBL" id="GEN23866.1"/>
    </source>
</evidence>
<protein>
    <submittedName>
        <fullName evidence="4">Predicted metal-dependent hydrolase, TIM-barrel fold</fullName>
    </submittedName>
</protein>
<name>A0A1M7GN45_9GAMM</name>
<dbReference type="Proteomes" id="UP000184123">
    <property type="component" value="Unassembled WGS sequence"/>
</dbReference>
<dbReference type="Gene3D" id="3.20.20.140">
    <property type="entry name" value="Metal-dependent hydrolases"/>
    <property type="match status" value="1"/>
</dbReference>
<keyword evidence="6" id="KW-1185">Reference proteome</keyword>
<dbReference type="RefSeq" id="WP_073435418.1">
    <property type="nucleotide sequence ID" value="NZ_BJXU01000063.1"/>
</dbReference>
<dbReference type="Pfam" id="PF04909">
    <property type="entry name" value="Amidohydro_2"/>
    <property type="match status" value="1"/>
</dbReference>
<evidence type="ECO:0000256" key="1">
    <source>
        <dbReference type="ARBA" id="ARBA00038310"/>
    </source>
</evidence>
<dbReference type="InterPro" id="IPR052350">
    <property type="entry name" value="Metallo-dep_Lactonases"/>
</dbReference>
<proteinExistence type="inferred from homology"/>
<comment type="similarity">
    <text evidence="1">Belongs to the metallo-dependent hydrolases superfamily.</text>
</comment>
<dbReference type="AlphaFoldDB" id="A0A1M7GN45"/>
<dbReference type="GO" id="GO:0016787">
    <property type="term" value="F:hydrolase activity"/>
    <property type="evidence" value="ECO:0007669"/>
    <property type="project" value="UniProtKB-KW"/>
</dbReference>
<evidence type="ECO:0000313" key="6">
    <source>
        <dbReference type="Proteomes" id="UP000321726"/>
    </source>
</evidence>
<keyword evidence="4" id="KW-0378">Hydrolase</keyword>
<organism evidence="4 5">
    <name type="scientific">Halomonas cupida</name>
    <dbReference type="NCBI Taxonomy" id="44933"/>
    <lineage>
        <taxon>Bacteria</taxon>
        <taxon>Pseudomonadati</taxon>
        <taxon>Pseudomonadota</taxon>
        <taxon>Gammaproteobacteria</taxon>
        <taxon>Oceanospirillales</taxon>
        <taxon>Halomonadaceae</taxon>
        <taxon>Halomonas</taxon>
    </lineage>
</organism>
<reference evidence="4 5" key="1">
    <citation type="submission" date="2016-11" db="EMBL/GenBank/DDBJ databases">
        <authorList>
            <person name="Jaros S."/>
            <person name="Januszkiewicz K."/>
            <person name="Wedrychowicz H."/>
        </authorList>
    </citation>
    <scope>NUCLEOTIDE SEQUENCE [LARGE SCALE GENOMIC DNA]</scope>
    <source>
        <strain evidence="4 5">DSM 4740</strain>
    </source>
</reference>
<dbReference type="EMBL" id="FRCA01000005">
    <property type="protein sequence ID" value="SHM17606.1"/>
    <property type="molecule type" value="Genomic_DNA"/>
</dbReference>
<dbReference type="SUPFAM" id="SSF51556">
    <property type="entry name" value="Metallo-dependent hydrolases"/>
    <property type="match status" value="1"/>
</dbReference>
<gene>
    <name evidence="3" type="ORF">HCU01_18150</name>
    <name evidence="4" type="ORF">SAMN05660971_02409</name>
</gene>
<evidence type="ECO:0000313" key="5">
    <source>
        <dbReference type="Proteomes" id="UP000184123"/>
    </source>
</evidence>